<dbReference type="AlphaFoldDB" id="A0A2J6RKR8"/>
<feature type="region of interest" description="Disordered" evidence="1">
    <location>
        <begin position="95"/>
        <end position="134"/>
    </location>
</feature>
<dbReference type="OrthoDB" id="5355007at2759"/>
<name>A0A2J6RKR8_HYAVF</name>
<dbReference type="STRING" id="1149755.A0A2J6RKR8"/>
<accession>A0A2J6RKR8</accession>
<proteinExistence type="predicted"/>
<organism evidence="2 3">
    <name type="scientific">Hyaloscypha variabilis (strain UAMH 11265 / GT02V1 / F)</name>
    <name type="common">Meliniomyces variabilis</name>
    <dbReference type="NCBI Taxonomy" id="1149755"/>
    <lineage>
        <taxon>Eukaryota</taxon>
        <taxon>Fungi</taxon>
        <taxon>Dikarya</taxon>
        <taxon>Ascomycota</taxon>
        <taxon>Pezizomycotina</taxon>
        <taxon>Leotiomycetes</taxon>
        <taxon>Helotiales</taxon>
        <taxon>Hyaloscyphaceae</taxon>
        <taxon>Hyaloscypha</taxon>
        <taxon>Hyaloscypha variabilis</taxon>
    </lineage>
</organism>
<reference evidence="2 3" key="1">
    <citation type="submission" date="2016-04" db="EMBL/GenBank/DDBJ databases">
        <title>A degradative enzymes factory behind the ericoid mycorrhizal symbiosis.</title>
        <authorList>
            <consortium name="DOE Joint Genome Institute"/>
            <person name="Martino E."/>
            <person name="Morin E."/>
            <person name="Grelet G."/>
            <person name="Kuo A."/>
            <person name="Kohler A."/>
            <person name="Daghino S."/>
            <person name="Barry K."/>
            <person name="Choi C."/>
            <person name="Cichocki N."/>
            <person name="Clum A."/>
            <person name="Copeland A."/>
            <person name="Hainaut M."/>
            <person name="Haridas S."/>
            <person name="Labutti K."/>
            <person name="Lindquist E."/>
            <person name="Lipzen A."/>
            <person name="Khouja H.-R."/>
            <person name="Murat C."/>
            <person name="Ohm R."/>
            <person name="Olson A."/>
            <person name="Spatafora J."/>
            <person name="Veneault-Fourrey C."/>
            <person name="Henrissat B."/>
            <person name="Grigoriev I."/>
            <person name="Martin F."/>
            <person name="Perotto S."/>
        </authorList>
    </citation>
    <scope>NUCLEOTIDE SEQUENCE [LARGE SCALE GENOMIC DNA]</scope>
    <source>
        <strain evidence="2 3">F</strain>
    </source>
</reference>
<sequence length="160" mass="17245">MASEPTTPVKVPKAASTYTPAVQDPDLRSQINTVLLRDGHISKIQETLLHALNASPQNWPTVIQNHALTLLRSGDCTTFPALMSRVLSDIKSDTELRDRTAAPSSTVAANGTKTGKKKEEEARNGKGENGQSLALPKSVVDEGVRITRECLELMEVDLAA</sequence>
<keyword evidence="3" id="KW-1185">Reference proteome</keyword>
<dbReference type="Proteomes" id="UP000235786">
    <property type="component" value="Unassembled WGS sequence"/>
</dbReference>
<gene>
    <name evidence="2" type="ORF">L207DRAFT_567401</name>
</gene>
<dbReference type="EMBL" id="KZ613947">
    <property type="protein sequence ID" value="PMD39079.1"/>
    <property type="molecule type" value="Genomic_DNA"/>
</dbReference>
<evidence type="ECO:0000256" key="1">
    <source>
        <dbReference type="SAM" id="MobiDB-lite"/>
    </source>
</evidence>
<protein>
    <submittedName>
        <fullName evidence="2">Uncharacterized protein</fullName>
    </submittedName>
</protein>
<feature type="compositionally biased region" description="Basic and acidic residues" evidence="1">
    <location>
        <begin position="117"/>
        <end position="126"/>
    </location>
</feature>
<evidence type="ECO:0000313" key="3">
    <source>
        <dbReference type="Proteomes" id="UP000235786"/>
    </source>
</evidence>
<evidence type="ECO:0000313" key="2">
    <source>
        <dbReference type="EMBL" id="PMD39079.1"/>
    </source>
</evidence>